<dbReference type="SUPFAM" id="SSF52467">
    <property type="entry name" value="DHS-like NAD/FAD-binding domain"/>
    <property type="match status" value="1"/>
</dbReference>
<dbReference type="InterPro" id="IPR026590">
    <property type="entry name" value="Ssirtuin_cat_dom"/>
</dbReference>
<keyword evidence="2" id="KW-0520">NAD</keyword>
<evidence type="ECO:0000313" key="4">
    <source>
        <dbReference type="EMBL" id="KUG03213.1"/>
    </source>
</evidence>
<sequence>MEKQALDQVVSVLTNSRNTIVVTGAGISTEAGIPDFRGPDGIYRKLGEDKVMNIININAFNRDPEEFYDFYRRHFVFPPAAPGKAHQVLADMEKKGRVKGIVTQNIDSLHEKAGSRKVIAIHGTADRYICRNRGCQGVYGDEYVKSCEDAVPRCKKCGSVLKPDVVLFGENIKDYAEARDMILGAQVLVVIGSSLTVYPLAGFVKEFSTFYQDLIIINKGRTQLDHAALIKIDGGHTGDTLEEINRQMDLRGK</sequence>
<dbReference type="InterPro" id="IPR050134">
    <property type="entry name" value="NAD-dep_sirtuin_deacylases"/>
</dbReference>
<evidence type="ECO:0000256" key="2">
    <source>
        <dbReference type="ARBA" id="ARBA00023027"/>
    </source>
</evidence>
<dbReference type="Gene3D" id="3.40.50.1220">
    <property type="entry name" value="TPP-binding domain"/>
    <property type="match status" value="1"/>
</dbReference>
<evidence type="ECO:0000259" key="3">
    <source>
        <dbReference type="PROSITE" id="PS50305"/>
    </source>
</evidence>
<dbReference type="GO" id="GO:0070403">
    <property type="term" value="F:NAD+ binding"/>
    <property type="evidence" value="ECO:0007669"/>
    <property type="project" value="InterPro"/>
</dbReference>
<dbReference type="InterPro" id="IPR026591">
    <property type="entry name" value="Sirtuin_cat_small_dom_sf"/>
</dbReference>
<name>A0A0W8E430_9ZZZZ</name>
<proteinExistence type="predicted"/>
<dbReference type="InterPro" id="IPR003000">
    <property type="entry name" value="Sirtuin"/>
</dbReference>
<protein>
    <submittedName>
        <fullName evidence="4">Nad-dependent protein deacetylase of sir2 family</fullName>
    </submittedName>
</protein>
<accession>A0A0W8E430</accession>
<reference evidence="4" key="1">
    <citation type="journal article" date="2015" name="Proc. Natl. Acad. Sci. U.S.A.">
        <title>Networks of energetic and metabolic interactions define dynamics in microbial communities.</title>
        <authorList>
            <person name="Embree M."/>
            <person name="Liu J.K."/>
            <person name="Al-Bassam M.M."/>
            <person name="Zengler K."/>
        </authorList>
    </citation>
    <scope>NUCLEOTIDE SEQUENCE</scope>
</reference>
<dbReference type="EMBL" id="LNQE01001888">
    <property type="protein sequence ID" value="KUG03213.1"/>
    <property type="molecule type" value="Genomic_DNA"/>
</dbReference>
<dbReference type="GO" id="GO:0017136">
    <property type="term" value="F:histone deacetylase activity, NAD-dependent"/>
    <property type="evidence" value="ECO:0007669"/>
    <property type="project" value="TreeGrafter"/>
</dbReference>
<dbReference type="PANTHER" id="PTHR11085">
    <property type="entry name" value="NAD-DEPENDENT PROTEIN DEACYLASE SIRTUIN-5, MITOCHONDRIAL-RELATED"/>
    <property type="match status" value="1"/>
</dbReference>
<comment type="caution">
    <text evidence="4">The sequence shown here is derived from an EMBL/GenBank/DDBJ whole genome shotgun (WGS) entry which is preliminary data.</text>
</comment>
<dbReference type="PANTHER" id="PTHR11085:SF10">
    <property type="entry name" value="NAD-DEPENDENT PROTEIN DEACYLASE SIRTUIN-5, MITOCHONDRIAL-RELATED"/>
    <property type="match status" value="1"/>
</dbReference>
<gene>
    <name evidence="4" type="ORF">ASZ90_019312</name>
</gene>
<organism evidence="4">
    <name type="scientific">hydrocarbon metagenome</name>
    <dbReference type="NCBI Taxonomy" id="938273"/>
    <lineage>
        <taxon>unclassified sequences</taxon>
        <taxon>metagenomes</taxon>
        <taxon>ecological metagenomes</taxon>
    </lineage>
</organism>
<dbReference type="PROSITE" id="PS50305">
    <property type="entry name" value="SIRTUIN"/>
    <property type="match status" value="1"/>
</dbReference>
<dbReference type="AlphaFoldDB" id="A0A0W8E430"/>
<dbReference type="InterPro" id="IPR029035">
    <property type="entry name" value="DHS-like_NAD/FAD-binding_dom"/>
</dbReference>
<evidence type="ECO:0000256" key="1">
    <source>
        <dbReference type="ARBA" id="ARBA00022679"/>
    </source>
</evidence>
<keyword evidence="1" id="KW-0808">Transferase</keyword>
<dbReference type="CDD" id="cd01407">
    <property type="entry name" value="SIR2-fam"/>
    <property type="match status" value="1"/>
</dbReference>
<dbReference type="Gene3D" id="3.30.1600.10">
    <property type="entry name" value="SIR2/SIRT2 'Small Domain"/>
    <property type="match status" value="1"/>
</dbReference>
<feature type="domain" description="Deacetylase sirtuin-type" evidence="3">
    <location>
        <begin position="1"/>
        <end position="253"/>
    </location>
</feature>
<dbReference type="Pfam" id="PF02146">
    <property type="entry name" value="SIR2"/>
    <property type="match status" value="1"/>
</dbReference>